<dbReference type="STRING" id="512565.AMIS_37880"/>
<dbReference type="Pfam" id="PF18011">
    <property type="entry name" value="Catalase_C"/>
    <property type="match status" value="1"/>
</dbReference>
<feature type="binding site" evidence="13">
    <location>
        <position position="121"/>
    </location>
    <ligand>
        <name>heme</name>
        <dbReference type="ChEBI" id="CHEBI:30413"/>
    </ligand>
</feature>
<keyword evidence="5 10" id="KW-0349">Heme</keyword>
<evidence type="ECO:0000256" key="15">
    <source>
        <dbReference type="RuleBase" id="RU000498"/>
    </source>
</evidence>
<dbReference type="GO" id="GO:0004096">
    <property type="term" value="F:catalase activity"/>
    <property type="evidence" value="ECO:0007669"/>
    <property type="project" value="UniProtKB-UniRule"/>
</dbReference>
<dbReference type="SMART" id="SM01060">
    <property type="entry name" value="Catalase"/>
    <property type="match status" value="1"/>
</dbReference>
<dbReference type="Pfam" id="PF00199">
    <property type="entry name" value="Catalase"/>
    <property type="match status" value="1"/>
</dbReference>
<evidence type="ECO:0000256" key="13">
    <source>
        <dbReference type="PIRSR" id="PIRSR038927-3"/>
    </source>
</evidence>
<feature type="binding site" evidence="13">
    <location>
        <position position="368"/>
    </location>
    <ligand>
        <name>heme</name>
        <dbReference type="ChEBI" id="CHEBI:30413"/>
    </ligand>
</feature>
<dbReference type="HOGENOM" id="CLU_010645_3_0_11"/>
<dbReference type="InterPro" id="IPR018028">
    <property type="entry name" value="Catalase"/>
</dbReference>
<evidence type="ECO:0000256" key="6">
    <source>
        <dbReference type="ARBA" id="ARBA00022723"/>
    </source>
</evidence>
<feature type="active site" evidence="11">
    <location>
        <position position="84"/>
    </location>
</feature>
<dbReference type="PIRSF" id="PIRSF038927">
    <property type="entry name" value="Catalase_clade2"/>
    <property type="match status" value="1"/>
</dbReference>
<evidence type="ECO:0000259" key="17">
    <source>
        <dbReference type="SMART" id="SM01060"/>
    </source>
</evidence>
<evidence type="ECO:0000256" key="1">
    <source>
        <dbReference type="ARBA" id="ARBA00001971"/>
    </source>
</evidence>
<name>I0H7M1_ACTM4</name>
<dbReference type="GO" id="GO:0042744">
    <property type="term" value="P:hydrogen peroxide catabolic process"/>
    <property type="evidence" value="ECO:0007669"/>
    <property type="project" value="UniProtKB-UniRule"/>
</dbReference>
<dbReference type="PROSITE" id="PS00437">
    <property type="entry name" value="CATALASE_1"/>
    <property type="match status" value="1"/>
</dbReference>
<evidence type="ECO:0000256" key="3">
    <source>
        <dbReference type="ARBA" id="ARBA00012314"/>
    </source>
</evidence>
<evidence type="ECO:0000256" key="11">
    <source>
        <dbReference type="PIRSR" id="PIRSR038927-1"/>
    </source>
</evidence>
<comment type="cofactor">
    <cofactor evidence="1 10 12">
        <name>heme</name>
        <dbReference type="ChEBI" id="CHEBI:30413"/>
    </cofactor>
</comment>
<feature type="cross-link" description="3'-histidyl-3-tyrosine (His-Tyr)" evidence="14">
    <location>
        <begin position="349"/>
        <end position="372"/>
    </location>
</feature>
<dbReference type="AlphaFoldDB" id="I0H7M1"/>
<dbReference type="InterPro" id="IPR029062">
    <property type="entry name" value="Class_I_gatase-like"/>
</dbReference>
<dbReference type="SUPFAM" id="SSF52317">
    <property type="entry name" value="Class I glutamine amidotransferase-like"/>
    <property type="match status" value="1"/>
</dbReference>
<organism evidence="18 19">
    <name type="scientific">Actinoplanes missouriensis (strain ATCC 14538 / DSM 43046 / CBS 188.64 / JCM 3121 / NBRC 102363 / NCIMB 12654 / NRRL B-3342 / UNCC 431)</name>
    <dbReference type="NCBI Taxonomy" id="512565"/>
    <lineage>
        <taxon>Bacteria</taxon>
        <taxon>Bacillati</taxon>
        <taxon>Actinomycetota</taxon>
        <taxon>Actinomycetes</taxon>
        <taxon>Micromonosporales</taxon>
        <taxon>Micromonosporaceae</taxon>
        <taxon>Actinoplanes</taxon>
    </lineage>
</organism>
<accession>I0H7M1</accession>
<reference evidence="18 19" key="1">
    <citation type="submission" date="2012-02" db="EMBL/GenBank/DDBJ databases">
        <title>Complete genome sequence of Actinoplanes missouriensis 431 (= NBRC 102363).</title>
        <authorList>
            <person name="Ohnishi Y."/>
            <person name="Ishikawa J."/>
            <person name="Sekine M."/>
            <person name="Hosoyama A."/>
            <person name="Harada T."/>
            <person name="Narita H."/>
            <person name="Hata T."/>
            <person name="Konno Y."/>
            <person name="Tutikane K."/>
            <person name="Fujita N."/>
            <person name="Horinouchi S."/>
            <person name="Hayakawa M."/>
        </authorList>
    </citation>
    <scope>NUCLEOTIDE SEQUENCE [LARGE SCALE GENOMIC DNA]</scope>
    <source>
        <strain evidence="19">ATCC 14538 / DSM 43046 / CBS 188.64 / JCM 3121 / NBRC 102363 / NCIMB 12654 / NRRL B-3342 / UNCC 431</strain>
    </source>
</reference>
<evidence type="ECO:0000256" key="5">
    <source>
        <dbReference type="ARBA" id="ARBA00022617"/>
    </source>
</evidence>
<dbReference type="InterPro" id="IPR024712">
    <property type="entry name" value="Catalase_clade2"/>
</dbReference>
<feature type="active site" evidence="11">
    <location>
        <position position="157"/>
    </location>
</feature>
<dbReference type="InterPro" id="IPR041399">
    <property type="entry name" value="Catalase_large_C"/>
</dbReference>
<evidence type="ECO:0000256" key="7">
    <source>
        <dbReference type="ARBA" id="ARBA00023002"/>
    </source>
</evidence>
<dbReference type="Gene3D" id="2.40.180.10">
    <property type="entry name" value="Catalase core domain"/>
    <property type="match status" value="1"/>
</dbReference>
<dbReference type="PROSITE" id="PS51402">
    <property type="entry name" value="CATALASE_3"/>
    <property type="match status" value="1"/>
</dbReference>
<keyword evidence="4 10" id="KW-0575">Peroxidase</keyword>
<feature type="binding site" evidence="13">
    <location>
        <position position="170"/>
    </location>
    <ligand>
        <name>heme</name>
        <dbReference type="ChEBI" id="CHEBI:30413"/>
    </ligand>
</feature>
<gene>
    <name evidence="18" type="ordered locus">AMIS_37880</name>
</gene>
<evidence type="ECO:0000256" key="9">
    <source>
        <dbReference type="ARBA" id="ARBA00023324"/>
    </source>
</evidence>
<evidence type="ECO:0000256" key="16">
    <source>
        <dbReference type="SAM" id="MobiDB-lite"/>
    </source>
</evidence>
<dbReference type="InterPro" id="IPR011614">
    <property type="entry name" value="Catalase_core"/>
</dbReference>
<evidence type="ECO:0000256" key="12">
    <source>
        <dbReference type="PIRSR" id="PIRSR038927-2"/>
    </source>
</evidence>
<dbReference type="GO" id="GO:0005829">
    <property type="term" value="C:cytosol"/>
    <property type="evidence" value="ECO:0007669"/>
    <property type="project" value="TreeGrafter"/>
</dbReference>
<evidence type="ECO:0000256" key="2">
    <source>
        <dbReference type="ARBA" id="ARBA00010660"/>
    </source>
</evidence>
<dbReference type="Gene3D" id="3.40.50.880">
    <property type="match status" value="1"/>
</dbReference>
<dbReference type="GO" id="GO:0020037">
    <property type="term" value="F:heme binding"/>
    <property type="evidence" value="ECO:0007669"/>
    <property type="project" value="UniProtKB-UniRule"/>
</dbReference>
<evidence type="ECO:0000256" key="8">
    <source>
        <dbReference type="ARBA" id="ARBA00023004"/>
    </source>
</evidence>
<dbReference type="CDD" id="cd03132">
    <property type="entry name" value="GATase1_catalase"/>
    <property type="match status" value="1"/>
</dbReference>
<evidence type="ECO:0000256" key="10">
    <source>
        <dbReference type="PIRNR" id="PIRNR038927"/>
    </source>
</evidence>
<dbReference type="PANTHER" id="PTHR42821:SF1">
    <property type="entry name" value="CATALASE-B"/>
    <property type="match status" value="1"/>
</dbReference>
<dbReference type="OrthoDB" id="3169619at2"/>
<dbReference type="EMBL" id="AP012319">
    <property type="protein sequence ID" value="BAL89008.1"/>
    <property type="molecule type" value="Genomic_DNA"/>
</dbReference>
<dbReference type="InterPro" id="IPR010582">
    <property type="entry name" value="Catalase_immune_responsive"/>
</dbReference>
<dbReference type="InterPro" id="IPR002226">
    <property type="entry name" value="Catalase_haem_BS"/>
</dbReference>
<dbReference type="PATRIC" id="fig|512565.3.peg.3781"/>
<dbReference type="FunFam" id="2.40.180.10:FF:000003">
    <property type="entry name" value="Catalase"/>
    <property type="match status" value="1"/>
</dbReference>
<keyword evidence="7 10" id="KW-0560">Oxidoreductase</keyword>
<sequence>MPEPTLPSPAALDPADSTPLKASLAPERGLQTGEYLTSGQGVRLPDTDHSLKAGTRGPTLMEDFHLREKITHFDHERIPERVVHARGTGAYGVFTAYGNAASITRAGFLAEKNKQTEVFVRFSTVLGSRGSADTVRDTRGFATKFYTDEGNFDLVGNNMPVFFIQDGIKFPDLIHAAKWHPDREIPQAQTAHDTFWDFVSLHTEATHHVMWAMSDRAIPRSYRTMEGFGVHTFRLVNAAGETALVKFHWKPVAGVHSLAWEEAQIAAGVDPDFHRRDLTDSIDAGLFFEYELGVQVMPDTPDETFQGIDLLDPTKIVPEELAPVQPIGKLVLNRNTDNFHAETEQIAFHMGNLVPGIEVTNDPLLQARLFSYLDTQLSRLGGPNFNQLPINRPHAPVNDNLRDGMHQSVVHRGIAPYLPTSLGNGAAPEATPPDKGAYVHLPKPVKGEKIRENPASYADHYSQAALFYHSLSPVEQEHMVEAFTFELGKCYETPIRERMLTVLAKVDAGLTAKVAAGLGLPAPQDTTPAEVVPSPALAQVTDRVWPITGRIVGVIAGPGADLDGIDSLRTAMKAHGVVLRVIAPIGGILDGKEIVERTFQTARSVEFDAIVIAGGAGKLVDLQATVLLQEAFRHAKAIGAWGDGEQLLLTAGIDPAAPGILRSADAGKAYAEQLAAALGKHRAWERMPLLKPAASSQGS</sequence>
<dbReference type="PROSITE" id="PS00438">
    <property type="entry name" value="CATALASE_2"/>
    <property type="match status" value="1"/>
</dbReference>
<dbReference type="Pfam" id="PF06628">
    <property type="entry name" value="Catalase-rel"/>
    <property type="match status" value="1"/>
</dbReference>
<dbReference type="InterPro" id="IPR024708">
    <property type="entry name" value="Catalase_AS"/>
</dbReference>
<feature type="region of interest" description="Disordered" evidence="16">
    <location>
        <begin position="1"/>
        <end position="56"/>
    </location>
</feature>
<dbReference type="KEGG" id="ams:AMIS_37880"/>
<dbReference type="PRINTS" id="PR00067">
    <property type="entry name" value="CATALASE"/>
</dbReference>
<dbReference type="eggNOG" id="COG0753">
    <property type="taxonomic scope" value="Bacteria"/>
</dbReference>
<dbReference type="PANTHER" id="PTHR42821">
    <property type="entry name" value="CATALASE"/>
    <property type="match status" value="1"/>
</dbReference>
<comment type="catalytic activity">
    <reaction evidence="10 15">
        <text>2 H2O2 = O2 + 2 H2O</text>
        <dbReference type="Rhea" id="RHEA:20309"/>
        <dbReference type="ChEBI" id="CHEBI:15377"/>
        <dbReference type="ChEBI" id="CHEBI:15379"/>
        <dbReference type="ChEBI" id="CHEBI:16240"/>
        <dbReference type="EC" id="1.11.1.6"/>
    </reaction>
</comment>
<dbReference type="InterPro" id="IPR020835">
    <property type="entry name" value="Catalase_sf"/>
</dbReference>
<dbReference type="GO" id="GO:0006979">
    <property type="term" value="P:response to oxidative stress"/>
    <property type="evidence" value="ECO:0007669"/>
    <property type="project" value="InterPro"/>
</dbReference>
<keyword evidence="9 10" id="KW-0376">Hydrogen peroxide</keyword>
<keyword evidence="19" id="KW-1185">Reference proteome</keyword>
<dbReference type="InterPro" id="IPR043156">
    <property type="entry name" value="Catalase_clade2_helical"/>
</dbReference>
<keyword evidence="6 10" id="KW-0479">Metal-binding</keyword>
<feature type="domain" description="Catalase core" evidence="17">
    <location>
        <begin position="37"/>
        <end position="426"/>
    </location>
</feature>
<feature type="binding site" description="axial binding residue" evidence="12">
    <location>
        <position position="372"/>
    </location>
    <ligand>
        <name>heme</name>
        <dbReference type="ChEBI" id="CHEBI:30413"/>
    </ligand>
    <ligandPart>
        <name>Fe</name>
        <dbReference type="ChEBI" id="CHEBI:18248"/>
    </ligandPart>
</feature>
<dbReference type="GO" id="GO:0046872">
    <property type="term" value="F:metal ion binding"/>
    <property type="evidence" value="ECO:0007669"/>
    <property type="project" value="UniProtKB-KW"/>
</dbReference>
<dbReference type="Proteomes" id="UP000007882">
    <property type="component" value="Chromosome"/>
</dbReference>
<comment type="similarity">
    <text evidence="2">Belongs to the catalase family. HPII subfamily.</text>
</comment>
<dbReference type="SUPFAM" id="SSF56634">
    <property type="entry name" value="Heme-dependent catalase-like"/>
    <property type="match status" value="1"/>
</dbReference>
<evidence type="ECO:0000256" key="4">
    <source>
        <dbReference type="ARBA" id="ARBA00022559"/>
    </source>
</evidence>
<comment type="function">
    <text evidence="10">Decomposes hydrogen peroxide into water and oxygen; serves to protect cells from the toxic effects of hydrogen peroxide.</text>
</comment>
<dbReference type="Gene3D" id="1.20.1370.20">
    <property type="match status" value="1"/>
</dbReference>
<keyword evidence="8 10" id="KW-0408">Iron</keyword>
<feature type="binding site" evidence="13">
    <location>
        <position position="379"/>
    </location>
    <ligand>
        <name>heme</name>
        <dbReference type="ChEBI" id="CHEBI:30413"/>
    </ligand>
</feature>
<proteinExistence type="inferred from homology"/>
<evidence type="ECO:0000313" key="18">
    <source>
        <dbReference type="EMBL" id="BAL89008.1"/>
    </source>
</evidence>
<evidence type="ECO:0000313" key="19">
    <source>
        <dbReference type="Proteomes" id="UP000007882"/>
    </source>
</evidence>
<evidence type="ECO:0000256" key="14">
    <source>
        <dbReference type="PIRSR" id="PIRSR038927-4"/>
    </source>
</evidence>
<dbReference type="EC" id="1.11.1.6" evidence="3 10"/>
<feature type="binding site" evidence="13">
    <location>
        <position position="81"/>
    </location>
    <ligand>
        <name>heme</name>
        <dbReference type="ChEBI" id="CHEBI:30413"/>
    </ligand>
</feature>
<protein>
    <recommendedName>
        <fullName evidence="3 10">Catalase</fullName>
        <ecNumber evidence="3 10">1.11.1.6</ecNumber>
    </recommendedName>
</protein>